<sequence length="139" mass="15179">MPRISLPAQVLLIVAVIFVGNACACKKVTKPIKKLFANPKVTEVDGHTCYTKESIRIDQGMPAYTNNGMANDLSADACKKFCKDQGFKGKIVGVTPTECHCNKYMKYDGAREADKCSIRCRGNDQQFCGGLGYVSVYPA</sequence>
<dbReference type="AlphaFoldDB" id="A0A1I8J2T8"/>
<name>A0A1I8J2T8_9PLAT</name>
<dbReference type="OrthoDB" id="5985073at2759"/>
<dbReference type="InterPro" id="IPR002889">
    <property type="entry name" value="WSC_carb-bd"/>
</dbReference>
<evidence type="ECO:0000313" key="2">
    <source>
        <dbReference type="WBParaSite" id="maker-uti_cns_0045631-snap-gene-2.9-mRNA-1"/>
    </source>
</evidence>
<dbReference type="PROSITE" id="PS51212">
    <property type="entry name" value="WSC"/>
    <property type="match status" value="1"/>
</dbReference>
<organism evidence="1 2">
    <name type="scientific">Macrostomum lignano</name>
    <dbReference type="NCBI Taxonomy" id="282301"/>
    <lineage>
        <taxon>Eukaryota</taxon>
        <taxon>Metazoa</taxon>
        <taxon>Spiralia</taxon>
        <taxon>Lophotrochozoa</taxon>
        <taxon>Platyhelminthes</taxon>
        <taxon>Rhabditophora</taxon>
        <taxon>Macrostomorpha</taxon>
        <taxon>Macrostomida</taxon>
        <taxon>Macrostomidae</taxon>
        <taxon>Macrostomum</taxon>
    </lineage>
</organism>
<accession>A0A1I8J2T8</accession>
<dbReference type="WBParaSite" id="maker-uti_cns_0045631-snap-gene-2.9-mRNA-1">
    <property type="protein sequence ID" value="maker-uti_cns_0045631-snap-gene-2.9-mRNA-1"/>
    <property type="gene ID" value="maker-uti_cns_0045631-snap-gene-2.9"/>
</dbReference>
<reference evidence="2" key="1">
    <citation type="submission" date="2016-11" db="UniProtKB">
        <authorList>
            <consortium name="WormBaseParasite"/>
        </authorList>
    </citation>
    <scope>IDENTIFICATION</scope>
</reference>
<protein>
    <submittedName>
        <fullName evidence="2">WSC domain-containing protein</fullName>
    </submittedName>
</protein>
<keyword evidence="1" id="KW-1185">Reference proteome</keyword>
<dbReference type="Pfam" id="PF01822">
    <property type="entry name" value="WSC"/>
    <property type="match status" value="1"/>
</dbReference>
<dbReference type="Proteomes" id="UP000095280">
    <property type="component" value="Unplaced"/>
</dbReference>
<evidence type="ECO:0000313" key="1">
    <source>
        <dbReference type="Proteomes" id="UP000095280"/>
    </source>
</evidence>
<proteinExistence type="predicted"/>